<dbReference type="PROSITE" id="PS50105">
    <property type="entry name" value="SAM_DOMAIN"/>
    <property type="match status" value="1"/>
</dbReference>
<dbReference type="InterPro" id="IPR001660">
    <property type="entry name" value="SAM"/>
</dbReference>
<dbReference type="eggNOG" id="KOG1945">
    <property type="taxonomic scope" value="Eukaryota"/>
</dbReference>
<dbReference type="InterPro" id="IPR013761">
    <property type="entry name" value="SAM/pointed_sf"/>
</dbReference>
<reference evidence="2" key="2">
    <citation type="submission" date="2025-08" db="UniProtKB">
        <authorList>
            <consortium name="Ensembl"/>
        </authorList>
    </citation>
    <scope>IDENTIFICATION</scope>
</reference>
<dbReference type="EMBL" id="AFYH01209204">
    <property type="status" value="NOT_ANNOTATED_CDS"/>
    <property type="molecule type" value="Genomic_DNA"/>
</dbReference>
<evidence type="ECO:0000313" key="2">
    <source>
        <dbReference type="Ensembl" id="ENSLACP00000003619.1"/>
    </source>
</evidence>
<dbReference type="Pfam" id="PF00536">
    <property type="entry name" value="SAM_1"/>
    <property type="match status" value="1"/>
</dbReference>
<dbReference type="EMBL" id="AFYH01209205">
    <property type="status" value="NOT_ANNOTATED_CDS"/>
    <property type="molecule type" value="Genomic_DNA"/>
</dbReference>
<dbReference type="OMA" id="VFGIQCP"/>
<dbReference type="EMBL" id="AFYH01209203">
    <property type="status" value="NOT_ANNOTATED_CDS"/>
    <property type="molecule type" value="Genomic_DNA"/>
</dbReference>
<organism evidence="2 3">
    <name type="scientific">Latimeria chalumnae</name>
    <name type="common">Coelacanth</name>
    <dbReference type="NCBI Taxonomy" id="7897"/>
    <lineage>
        <taxon>Eukaryota</taxon>
        <taxon>Metazoa</taxon>
        <taxon>Chordata</taxon>
        <taxon>Craniata</taxon>
        <taxon>Vertebrata</taxon>
        <taxon>Euteleostomi</taxon>
        <taxon>Coelacanthiformes</taxon>
        <taxon>Coelacanthidae</taxon>
        <taxon>Latimeria</taxon>
    </lineage>
</organism>
<keyword evidence="3" id="KW-1185">Reference proteome</keyword>
<reference evidence="3" key="1">
    <citation type="submission" date="2011-08" db="EMBL/GenBank/DDBJ databases">
        <title>The draft genome of Latimeria chalumnae.</title>
        <authorList>
            <person name="Di Palma F."/>
            <person name="Alfoldi J."/>
            <person name="Johnson J."/>
            <person name="Berlin A."/>
            <person name="Gnerre S."/>
            <person name="Jaffe D."/>
            <person name="MacCallum I."/>
            <person name="Young S."/>
            <person name="Walker B.J."/>
            <person name="Lander E."/>
            <person name="Lindblad-Toh K."/>
        </authorList>
    </citation>
    <scope>NUCLEOTIDE SEQUENCE [LARGE SCALE GENOMIC DNA]</scope>
    <source>
        <strain evidence="3">Wild caught</strain>
    </source>
</reference>
<dbReference type="STRING" id="7897.ENSLACP00000003619"/>
<dbReference type="SUPFAM" id="SSF47769">
    <property type="entry name" value="SAM/Pointed domain"/>
    <property type="match status" value="1"/>
</dbReference>
<dbReference type="Proteomes" id="UP000008672">
    <property type="component" value="Unassembled WGS sequence"/>
</dbReference>
<dbReference type="GeneTree" id="ENSGT00390000012396"/>
<evidence type="ECO:0000259" key="1">
    <source>
        <dbReference type="PROSITE" id="PS50105"/>
    </source>
</evidence>
<reference evidence="2" key="3">
    <citation type="submission" date="2025-09" db="UniProtKB">
        <authorList>
            <consortium name="Ensembl"/>
        </authorList>
    </citation>
    <scope>IDENTIFICATION</scope>
</reference>
<dbReference type="HOGENOM" id="CLU_040548_0_0_1"/>
<dbReference type="EMBL" id="AFYH01209202">
    <property type="status" value="NOT_ANNOTATED_CDS"/>
    <property type="molecule type" value="Genomic_DNA"/>
</dbReference>
<accession>H3A1U8</accession>
<feature type="domain" description="SAM" evidence="1">
    <location>
        <begin position="4"/>
        <end position="51"/>
    </location>
</feature>
<dbReference type="InParanoid" id="H3A1U8"/>
<dbReference type="PANTHER" id="PTHR47302:SF1">
    <property type="entry name" value="STERILE ALPHA MOTIF DOMAIN-CONTAINING PROTEIN 3"/>
    <property type="match status" value="1"/>
</dbReference>
<dbReference type="EMBL" id="AFYH01209206">
    <property type="status" value="NOT_ANNOTATED_CDS"/>
    <property type="molecule type" value="Genomic_DNA"/>
</dbReference>
<proteinExistence type="predicted"/>
<dbReference type="InterPro" id="IPR042812">
    <property type="entry name" value="SAMD3"/>
</dbReference>
<dbReference type="PANTHER" id="PTHR47302">
    <property type="entry name" value="STERILE ALPHA MOTIF DOMAIN-CONTAINING PROTEIN 3"/>
    <property type="match status" value="1"/>
</dbReference>
<sequence length="525" mass="60990">METWSVDQVCHWLMQNNLGELVPKFQEEEVSGASLLALNDRMVQQLVRKIGHQAILVDLIEKCKQSNFFLFYFMGLSDRLTLTFPFCSTGHNSLCKPTCTGAMEQAVTTSLTGSRETEMIDKRVLKQRKTLKHTIAKYKALEWAKSYVLPEFPYDIKCWLAEGKCPDHSMRIRVIEVLQADLTKYLKGSLYPSTQQYNDVVNALLKAYPSFDKDGNGFLVWKRALKDRFKYIRRSIHDDEQVIKQKSKFGHRRGQTRKVSTQEESDEVKDVKIKEELAELQDFYTSTALHVEWLRKEYMKTEWNWEEINNRMTKTFGARRRLINSGAPLKEVLEQFPFLKCPYQLFKEFHLLTHIDIYKKMAERLGHYSEKILSLCSLRGHPLLANLQESLQQCTEEDFVKCKQPSPVTVLFLLYIYFGGAEPQLFLIVQGKVQVPIPVIKVKNPFSIFTCEFTLYVKKEPFAQLDDCTMALAAFVSAFHVFRFQRPRRLQNTLAFIETIVLGMGRPESLSAKVTRMKRNIPPLA</sequence>
<dbReference type="AlphaFoldDB" id="H3A1U8"/>
<dbReference type="Gene3D" id="1.10.150.50">
    <property type="entry name" value="Transcription Factor, Ets-1"/>
    <property type="match status" value="1"/>
</dbReference>
<evidence type="ECO:0000313" key="3">
    <source>
        <dbReference type="Proteomes" id="UP000008672"/>
    </source>
</evidence>
<gene>
    <name evidence="2" type="primary">SAMD3</name>
</gene>
<dbReference type="FunCoup" id="H3A1U8">
    <property type="interactions" value="47"/>
</dbReference>
<protein>
    <submittedName>
        <fullName evidence="2">Sterile alpha motif domain containing 3</fullName>
    </submittedName>
</protein>
<name>H3A1U8_LATCH</name>
<dbReference type="Ensembl" id="ENSLACT00000003652.1">
    <property type="protein sequence ID" value="ENSLACP00000003619.1"/>
    <property type="gene ID" value="ENSLACG00000003226.1"/>
</dbReference>
<dbReference type="SMART" id="SM00454">
    <property type="entry name" value="SAM"/>
    <property type="match status" value="1"/>
</dbReference>